<comment type="subcellular location">
    <subcellularLocation>
        <location evidence="1">Cell inner membrane</location>
        <topology evidence="1">Single-pass membrane protein</topology>
    </subcellularLocation>
</comment>
<dbReference type="AlphaFoldDB" id="A0A254PUU5"/>
<evidence type="ECO:0000256" key="1">
    <source>
        <dbReference type="ARBA" id="ARBA00004377"/>
    </source>
</evidence>
<evidence type="ECO:0000256" key="8">
    <source>
        <dbReference type="ARBA" id="ARBA00023136"/>
    </source>
</evidence>
<keyword evidence="13" id="KW-1185">Reference proteome</keyword>
<keyword evidence="6" id="KW-0812">Transmembrane</keyword>
<evidence type="ECO:0000256" key="7">
    <source>
        <dbReference type="ARBA" id="ARBA00022989"/>
    </source>
</evidence>
<dbReference type="GO" id="GO:0015627">
    <property type="term" value="C:type II protein secretion system complex"/>
    <property type="evidence" value="ECO:0007669"/>
    <property type="project" value="InterPro"/>
</dbReference>
<dbReference type="Proteomes" id="UP000197528">
    <property type="component" value="Unassembled WGS sequence"/>
</dbReference>
<feature type="domain" description="General secretion pathway GspH" evidence="11">
    <location>
        <begin position="31"/>
        <end position="153"/>
    </location>
</feature>
<comment type="similarity">
    <text evidence="9">Belongs to the GSP H family.</text>
</comment>
<keyword evidence="5" id="KW-0997">Cell inner membrane</keyword>
<evidence type="ECO:0000256" key="4">
    <source>
        <dbReference type="ARBA" id="ARBA00022481"/>
    </source>
</evidence>
<dbReference type="InterPro" id="IPR022346">
    <property type="entry name" value="T2SS_GspH"/>
</dbReference>
<dbReference type="Pfam" id="PF12019">
    <property type="entry name" value="GspH"/>
    <property type="match status" value="1"/>
</dbReference>
<accession>A0A254PUU5</accession>
<evidence type="ECO:0000256" key="9">
    <source>
        <dbReference type="ARBA" id="ARBA00025772"/>
    </source>
</evidence>
<evidence type="ECO:0000313" key="12">
    <source>
        <dbReference type="EMBL" id="OWS70313.1"/>
    </source>
</evidence>
<comment type="caution">
    <text evidence="12">The sequence shown here is derived from an EMBL/GenBank/DDBJ whole genome shotgun (WGS) entry which is preliminary data.</text>
</comment>
<dbReference type="InterPro" id="IPR045584">
    <property type="entry name" value="Pilin-like"/>
</dbReference>
<reference evidence="12 13" key="1">
    <citation type="submission" date="2017-05" db="EMBL/GenBank/DDBJ databases">
        <title>Genome of Polynucleobacter sp. MWH-Feld-100.</title>
        <authorList>
            <person name="Hahn M.W."/>
        </authorList>
    </citation>
    <scope>NUCLEOTIDE SEQUENCE [LARGE SCALE GENOMIC DNA]</scope>
    <source>
        <strain evidence="12 13">MWH-Feld-100</strain>
    </source>
</reference>
<gene>
    <name evidence="12" type="ORF">CBI31_07915</name>
</gene>
<dbReference type="EMBL" id="NGUP01000003">
    <property type="protein sequence ID" value="OWS70313.1"/>
    <property type="molecule type" value="Genomic_DNA"/>
</dbReference>
<proteinExistence type="inferred from homology"/>
<keyword evidence="4" id="KW-0488">Methylation</keyword>
<dbReference type="OrthoDB" id="9129159at2"/>
<evidence type="ECO:0000256" key="6">
    <source>
        <dbReference type="ARBA" id="ARBA00022692"/>
    </source>
</evidence>
<organism evidence="12 13">
    <name type="scientific">Polynucleobacter campilacus</name>
    <dbReference type="NCBI Taxonomy" id="1743163"/>
    <lineage>
        <taxon>Bacteria</taxon>
        <taxon>Pseudomonadati</taxon>
        <taxon>Pseudomonadota</taxon>
        <taxon>Betaproteobacteria</taxon>
        <taxon>Burkholderiales</taxon>
        <taxon>Burkholderiaceae</taxon>
        <taxon>Polynucleobacter</taxon>
    </lineage>
</organism>
<name>A0A254PUU5_9BURK</name>
<sequence>MVVILIVAIIVMITMPLLQNQIAAREIDSVARRFITHAHFARQQALHLGEQVLLAPATDSGWDDGWIVQSGCIAKGAKSSCQPQYWFSQGAIDPIYFKGGGRQFVDPHSQKRGILFTAAGAAKTGQGGFVANRLILGHDRAPSLERQLILGSGGRWRICDPARDAKRCH</sequence>
<keyword evidence="7" id="KW-1133">Transmembrane helix</keyword>
<dbReference type="GO" id="GO:0005886">
    <property type="term" value="C:plasma membrane"/>
    <property type="evidence" value="ECO:0007669"/>
    <property type="project" value="UniProtKB-SubCell"/>
</dbReference>
<evidence type="ECO:0000259" key="11">
    <source>
        <dbReference type="Pfam" id="PF12019"/>
    </source>
</evidence>
<protein>
    <recommendedName>
        <fullName evidence="2">Type II secretion system protein H</fullName>
    </recommendedName>
    <alternativeName>
        <fullName evidence="10">General secretion pathway protein H</fullName>
    </alternativeName>
</protein>
<dbReference type="SUPFAM" id="SSF54523">
    <property type="entry name" value="Pili subunits"/>
    <property type="match status" value="1"/>
</dbReference>
<evidence type="ECO:0000256" key="2">
    <source>
        <dbReference type="ARBA" id="ARBA00021549"/>
    </source>
</evidence>
<evidence type="ECO:0000256" key="5">
    <source>
        <dbReference type="ARBA" id="ARBA00022519"/>
    </source>
</evidence>
<keyword evidence="8" id="KW-0472">Membrane</keyword>
<dbReference type="GO" id="GO:0015628">
    <property type="term" value="P:protein secretion by the type II secretion system"/>
    <property type="evidence" value="ECO:0007669"/>
    <property type="project" value="InterPro"/>
</dbReference>
<evidence type="ECO:0000256" key="10">
    <source>
        <dbReference type="ARBA" id="ARBA00030775"/>
    </source>
</evidence>
<evidence type="ECO:0000256" key="3">
    <source>
        <dbReference type="ARBA" id="ARBA00022475"/>
    </source>
</evidence>
<keyword evidence="3" id="KW-1003">Cell membrane</keyword>
<evidence type="ECO:0000313" key="13">
    <source>
        <dbReference type="Proteomes" id="UP000197528"/>
    </source>
</evidence>
<dbReference type="Gene3D" id="3.55.40.10">
    <property type="entry name" value="minor pseudopilin epsh domain"/>
    <property type="match status" value="1"/>
</dbReference>